<dbReference type="AlphaFoldDB" id="A0A290Z832"/>
<feature type="compositionally biased region" description="Gly residues" evidence="1">
    <location>
        <begin position="35"/>
        <end position="46"/>
    </location>
</feature>
<protein>
    <recommendedName>
        <fullName evidence="2">Aminoglycoside phosphotransferase domain-containing protein</fullName>
    </recommendedName>
</protein>
<dbReference type="EMBL" id="CP023445">
    <property type="protein sequence ID" value="ATE55180.1"/>
    <property type="molecule type" value="Genomic_DNA"/>
</dbReference>
<reference evidence="3" key="1">
    <citation type="submission" date="2017-09" db="EMBL/GenBank/DDBJ databases">
        <title>Complete Genome Sequence of ansamitocin-producing Bacterium Actinosynnema pretiosum X47.</title>
        <authorList>
            <person name="Cao G."/>
            <person name="Zong G."/>
            <person name="Zhong C."/>
            <person name="Fu J."/>
        </authorList>
    </citation>
    <scope>NUCLEOTIDE SEQUENCE [LARGE SCALE GENOMIC DNA]</scope>
    <source>
        <strain evidence="3">X47</strain>
    </source>
</reference>
<dbReference type="KEGG" id="apre:CNX65_19400"/>
<dbReference type="InterPro" id="IPR002575">
    <property type="entry name" value="Aminoglycoside_PTrfase"/>
</dbReference>
<proteinExistence type="predicted"/>
<dbReference type="SUPFAM" id="SSF51905">
    <property type="entry name" value="FAD/NAD(P)-binding domain"/>
    <property type="match status" value="1"/>
</dbReference>
<evidence type="ECO:0000313" key="4">
    <source>
        <dbReference type="Proteomes" id="UP000218505"/>
    </source>
</evidence>
<dbReference type="InterPro" id="IPR011009">
    <property type="entry name" value="Kinase-like_dom_sf"/>
</dbReference>
<feature type="domain" description="Aminoglycoside phosphotransferase" evidence="2">
    <location>
        <begin position="160"/>
        <end position="300"/>
    </location>
</feature>
<dbReference type="InterPro" id="IPR036188">
    <property type="entry name" value="FAD/NAD-bd_sf"/>
</dbReference>
<evidence type="ECO:0000313" key="3">
    <source>
        <dbReference type="EMBL" id="ATE55180.1"/>
    </source>
</evidence>
<dbReference type="SUPFAM" id="SSF56112">
    <property type="entry name" value="Protein kinase-like (PK-like)"/>
    <property type="match status" value="1"/>
</dbReference>
<name>A0A290Z832_9PSEU</name>
<evidence type="ECO:0000256" key="1">
    <source>
        <dbReference type="SAM" id="MobiDB-lite"/>
    </source>
</evidence>
<accession>A0A290Z832</accession>
<dbReference type="Gene3D" id="3.90.1200.10">
    <property type="match status" value="1"/>
</dbReference>
<organism evidence="3 4">
    <name type="scientific">Actinosynnema pretiosum</name>
    <dbReference type="NCBI Taxonomy" id="42197"/>
    <lineage>
        <taxon>Bacteria</taxon>
        <taxon>Bacillati</taxon>
        <taxon>Actinomycetota</taxon>
        <taxon>Actinomycetes</taxon>
        <taxon>Pseudonocardiales</taxon>
        <taxon>Pseudonocardiaceae</taxon>
        <taxon>Actinosynnema</taxon>
    </lineage>
</organism>
<sequence length="435" mass="45801">MGCGWQVDGADRKTGKYSGRGVRGDREEDRLVPGVGQGRSGSGAGPAGIRPGHRGAVGAGVGRWAVQQHVPGRPAGHRSGRAAGGAGTRQAVPIGTVVDAQRVRERALLRRNRRNDAEHAVRGLDARGQRTRLHVAGVPGGVPALVGLKAYPRTEWLPFYRQLGAVTARVHAVRGDRFGRVAGPWFTTWGECVLAVLDDITADLVDAGLDATDVEELSARARAGRAVLDQVREPRLLHGDLWTANVMLEPGAAEPTIVGVLDRDRSSWGDPAADWGFSVLTGKSSEVRAAFHESYGPVDAAPEAAWRASVYRGAHRCDPAGTAPVGRARPDPRQLRRHARGAGPAVSTAAVEGAGPNGLAEAVPLARAGVAVLEAADTIGGGTRSDEAIVPGLLHGHCSAFHPMAVGSPLFLEAEPGRYGLRWARPEIDRDQPRT</sequence>
<keyword evidence="4" id="KW-1185">Reference proteome</keyword>
<feature type="compositionally biased region" description="Basic and acidic residues" evidence="1">
    <location>
        <begin position="22"/>
        <end position="31"/>
    </location>
</feature>
<dbReference type="Proteomes" id="UP000218505">
    <property type="component" value="Chromosome"/>
</dbReference>
<feature type="region of interest" description="Disordered" evidence="1">
    <location>
        <begin position="319"/>
        <end position="350"/>
    </location>
</feature>
<gene>
    <name evidence="3" type="ORF">CNX65_19400</name>
</gene>
<feature type="region of interest" description="Disordered" evidence="1">
    <location>
        <begin position="70"/>
        <end position="89"/>
    </location>
</feature>
<evidence type="ECO:0000259" key="2">
    <source>
        <dbReference type="Pfam" id="PF01636"/>
    </source>
</evidence>
<feature type="region of interest" description="Disordered" evidence="1">
    <location>
        <begin position="1"/>
        <end position="57"/>
    </location>
</feature>
<dbReference type="Pfam" id="PF01636">
    <property type="entry name" value="APH"/>
    <property type="match status" value="1"/>
</dbReference>